<feature type="domain" description="Protein kinase" evidence="5">
    <location>
        <begin position="361"/>
        <end position="606"/>
    </location>
</feature>
<dbReference type="AlphaFoldDB" id="U9SQI7"/>
<sequence>MIMIVEKILSLRLEGFKVLDKISSGASALVYNVCWKNTSKFAIKKFVGNSNKEAIINEIHLTGLVNLHPNIIQFYGVTKLNDEINYSLVLEYAEGGTLRKYLRDNTIIFKWESQLKFAKEISSGISWLHVDKGIIHGNLHPENILIQKDTIKLADFGRSCLNGSVSNTEVRGVIPYMDPKFFEPQNRSYGLTEKSDIYSLGVIFWELTSRKSPFDFETKSNDLFEIFKIKCDIFNNKREKPISGTNYKFVTLYRKCWQHEPDERPDIHQVISEINNTEFINVSNTFNFEEIETTDNLIEEDFGLPSNDTKDFVTGQNADHTLAAPTLINILHLEVCHKNRLKILLDDDVSQIVYYYDPQGFKILDKISSGASVLVYNVCWKDTSKFVIKKFIGNSNKEAIINEIHLTGMVNLHPNIIQFYGVTKLNDQINYSLVLEYAEGGTLGKYLKDNTITFKWESQLKFAKEISSAISWLHVDKEIIHGDLHPNNILIQKDTIKLADFGRSCLKGSVSDTEVRGVIPYMDPKFFETQNHSYVLTEKSDIYSLGVLLWELTSCKTPFDFETNNNNYLEIIEIKSGIFNGKREKPISGTNYNFVTLYKSKYHITQ</sequence>
<dbReference type="VEuPathDB" id="FungiDB:RhiirFUN_017648"/>
<protein>
    <recommendedName>
        <fullName evidence="5">Protein kinase domain-containing protein</fullName>
    </recommendedName>
</protein>
<proteinExistence type="predicted"/>
<evidence type="ECO:0000259" key="5">
    <source>
        <dbReference type="PROSITE" id="PS50011"/>
    </source>
</evidence>
<dbReference type="HOGENOM" id="CLU_000288_7_0_1"/>
<evidence type="ECO:0000256" key="4">
    <source>
        <dbReference type="ARBA" id="ARBA00022840"/>
    </source>
</evidence>
<keyword evidence="3" id="KW-0418">Kinase</keyword>
<evidence type="ECO:0000256" key="1">
    <source>
        <dbReference type="ARBA" id="ARBA00022679"/>
    </source>
</evidence>
<dbReference type="VEuPathDB" id="FungiDB:RhiirFUN_017647"/>
<evidence type="ECO:0000313" key="6">
    <source>
        <dbReference type="EMBL" id="ERZ98223.1"/>
    </source>
</evidence>
<reference evidence="6" key="1">
    <citation type="submission" date="2013-07" db="EMBL/GenBank/DDBJ databases">
        <title>The genome of an arbuscular mycorrhizal fungus provides insights into the evolution of the oldest plant symbiosis.</title>
        <authorList>
            <consortium name="DOE Joint Genome Institute"/>
            <person name="Tisserant E."/>
            <person name="Malbreil M."/>
            <person name="Kuo A."/>
            <person name="Kohler A."/>
            <person name="Symeonidi A."/>
            <person name="Balestrini R."/>
            <person name="Charron P."/>
            <person name="Duensing N."/>
            <person name="Frei-dit-Frey N."/>
            <person name="Gianinazzi-Pearson V."/>
            <person name="Gilbert B."/>
            <person name="Handa Y."/>
            <person name="Hijri M."/>
            <person name="Kaul R."/>
            <person name="Kawaguchi M."/>
            <person name="Krajinski F."/>
            <person name="Lammers P."/>
            <person name="Lapierre D."/>
            <person name="Masclaux F.G."/>
            <person name="Murat C."/>
            <person name="Morin E."/>
            <person name="Ndikumana S."/>
            <person name="Pagni M."/>
            <person name="Petitpierre D."/>
            <person name="Requena N."/>
            <person name="Rosikiewicz P."/>
            <person name="Riley R."/>
            <person name="Saito K."/>
            <person name="San Clemente H."/>
            <person name="Shapiro H."/>
            <person name="van Tuinen D."/>
            <person name="Becard G."/>
            <person name="Bonfante P."/>
            <person name="Paszkowski U."/>
            <person name="Shachar-Hill Y."/>
            <person name="Young J.P."/>
            <person name="Sanders I.R."/>
            <person name="Henrissat B."/>
            <person name="Rensing S.A."/>
            <person name="Grigoriev I.V."/>
            <person name="Corradi N."/>
            <person name="Roux C."/>
            <person name="Martin F."/>
        </authorList>
    </citation>
    <scope>NUCLEOTIDE SEQUENCE</scope>
    <source>
        <strain evidence="6">DAOM 197198</strain>
    </source>
</reference>
<name>U9SQI7_RHIID</name>
<dbReference type="eggNOG" id="KOG0192">
    <property type="taxonomic scope" value="Eukaryota"/>
</dbReference>
<dbReference type="InterPro" id="IPR011009">
    <property type="entry name" value="Kinase-like_dom_sf"/>
</dbReference>
<dbReference type="GO" id="GO:0005524">
    <property type="term" value="F:ATP binding"/>
    <property type="evidence" value="ECO:0007669"/>
    <property type="project" value="UniProtKB-KW"/>
</dbReference>
<keyword evidence="1" id="KW-0808">Transferase</keyword>
<evidence type="ECO:0000256" key="2">
    <source>
        <dbReference type="ARBA" id="ARBA00022741"/>
    </source>
</evidence>
<accession>U9SQI7</accession>
<organism evidence="6">
    <name type="scientific">Rhizophagus irregularis (strain DAOM 181602 / DAOM 197198 / MUCL 43194)</name>
    <name type="common">Arbuscular mycorrhizal fungus</name>
    <name type="synonym">Glomus intraradices</name>
    <dbReference type="NCBI Taxonomy" id="747089"/>
    <lineage>
        <taxon>Eukaryota</taxon>
        <taxon>Fungi</taxon>
        <taxon>Fungi incertae sedis</taxon>
        <taxon>Mucoromycota</taxon>
        <taxon>Glomeromycotina</taxon>
        <taxon>Glomeromycetes</taxon>
        <taxon>Glomerales</taxon>
        <taxon>Glomeraceae</taxon>
        <taxon>Rhizophagus</taxon>
    </lineage>
</organism>
<feature type="domain" description="Protein kinase" evidence="5">
    <location>
        <begin position="16"/>
        <end position="280"/>
    </location>
</feature>
<dbReference type="EMBL" id="KI298934">
    <property type="protein sequence ID" value="ERZ98223.1"/>
    <property type="molecule type" value="Genomic_DNA"/>
</dbReference>
<dbReference type="Pfam" id="PF00069">
    <property type="entry name" value="Pkinase"/>
    <property type="match status" value="2"/>
</dbReference>
<dbReference type="InterPro" id="IPR000719">
    <property type="entry name" value="Prot_kinase_dom"/>
</dbReference>
<dbReference type="PANTHER" id="PTHR44329:SF288">
    <property type="entry name" value="MITOGEN-ACTIVATED PROTEIN KINASE KINASE KINASE 20"/>
    <property type="match status" value="1"/>
</dbReference>
<dbReference type="SUPFAM" id="SSF56112">
    <property type="entry name" value="Protein kinase-like (PK-like)"/>
    <property type="match status" value="2"/>
</dbReference>
<dbReference type="PANTHER" id="PTHR44329">
    <property type="entry name" value="SERINE/THREONINE-PROTEIN KINASE TNNI3K-RELATED"/>
    <property type="match status" value="1"/>
</dbReference>
<dbReference type="GO" id="GO:0004674">
    <property type="term" value="F:protein serine/threonine kinase activity"/>
    <property type="evidence" value="ECO:0007669"/>
    <property type="project" value="TreeGrafter"/>
</dbReference>
<dbReference type="Gene3D" id="1.10.510.10">
    <property type="entry name" value="Transferase(Phosphotransferase) domain 1"/>
    <property type="match status" value="2"/>
</dbReference>
<gene>
    <name evidence="6" type="ORF">GLOINDRAFT_1158</name>
</gene>
<evidence type="ECO:0000256" key="3">
    <source>
        <dbReference type="ARBA" id="ARBA00022777"/>
    </source>
</evidence>
<keyword evidence="4" id="KW-0067">ATP-binding</keyword>
<dbReference type="InterPro" id="IPR051681">
    <property type="entry name" value="Ser/Thr_Kinases-Pseudokinases"/>
</dbReference>
<dbReference type="PROSITE" id="PS50011">
    <property type="entry name" value="PROTEIN_KINASE_DOM"/>
    <property type="match status" value="2"/>
</dbReference>
<keyword evidence="2" id="KW-0547">Nucleotide-binding</keyword>